<name>A0AAE0CY26_COLKA</name>
<organism evidence="1 2">
    <name type="scientific">Colletotrichum kahawae</name>
    <name type="common">Coffee berry disease fungus</name>
    <dbReference type="NCBI Taxonomy" id="34407"/>
    <lineage>
        <taxon>Eukaryota</taxon>
        <taxon>Fungi</taxon>
        <taxon>Dikarya</taxon>
        <taxon>Ascomycota</taxon>
        <taxon>Pezizomycotina</taxon>
        <taxon>Sordariomycetes</taxon>
        <taxon>Hypocreomycetidae</taxon>
        <taxon>Glomerellales</taxon>
        <taxon>Glomerellaceae</taxon>
        <taxon>Colletotrichum</taxon>
        <taxon>Colletotrichum gloeosporioides species complex</taxon>
    </lineage>
</organism>
<dbReference type="EMBL" id="VYYT01000882">
    <property type="protein sequence ID" value="KAK2728358.1"/>
    <property type="molecule type" value="Genomic_DNA"/>
</dbReference>
<sequence length="227" mass="25077">MWNYGVIIWATSVHVFGRGIGIAVDNDSTYHGTASSQVEPFVGSELIRCLCKDNRMSLLGLWLPHHNPDIYPQIDIADVIGNLGHNLTLTQDIALAAVEDVYVPRKTPINVREVAVDKPTASRFCPWITRGLVGTEAHAGMEINRRTDCYLIRPGIFVLPASFTLFITPASEAVDKEPVAGYRAGETPRKDFLGQRDIGSADMPLLPAGFEGLQRLRTRNARDILPR</sequence>
<proteinExistence type="predicted"/>
<accession>A0AAE0CY26</accession>
<comment type="caution">
    <text evidence="1">The sequence shown here is derived from an EMBL/GenBank/DDBJ whole genome shotgun (WGS) entry which is preliminary data.</text>
</comment>
<reference evidence="1" key="1">
    <citation type="submission" date="2023-02" db="EMBL/GenBank/DDBJ databases">
        <title>Colletotrichum kahawae CIFC_Que2 genome sequencing and assembly.</title>
        <authorList>
            <person name="Baroncelli R."/>
        </authorList>
    </citation>
    <scope>NUCLEOTIDE SEQUENCE</scope>
    <source>
        <strain evidence="1">CIFC_Que2</strain>
    </source>
</reference>
<gene>
    <name evidence="1" type="ORF">CKAH01_11055</name>
</gene>
<dbReference type="Proteomes" id="UP001281614">
    <property type="component" value="Unassembled WGS sequence"/>
</dbReference>
<dbReference type="AlphaFoldDB" id="A0AAE0CY26"/>
<keyword evidence="2" id="KW-1185">Reference proteome</keyword>
<evidence type="ECO:0000313" key="1">
    <source>
        <dbReference type="EMBL" id="KAK2728358.1"/>
    </source>
</evidence>
<evidence type="ECO:0000313" key="2">
    <source>
        <dbReference type="Proteomes" id="UP001281614"/>
    </source>
</evidence>
<protein>
    <submittedName>
        <fullName evidence="1">Uncharacterized protein</fullName>
    </submittedName>
</protein>